<dbReference type="KEGG" id="iho:Igni_0528"/>
<feature type="transmembrane region" description="Helical" evidence="7">
    <location>
        <begin position="180"/>
        <end position="201"/>
    </location>
</feature>
<evidence type="ECO:0000313" key="8">
    <source>
        <dbReference type="EMBL" id="ABU81710.1"/>
    </source>
</evidence>
<dbReference type="EMBL" id="CP000816">
    <property type="protein sequence ID" value="ABU81710.1"/>
    <property type="molecule type" value="Genomic_DNA"/>
</dbReference>
<dbReference type="STRING" id="453591.Igni_0528"/>
<name>A8A9V8_IGNH4</name>
<dbReference type="AlphaFoldDB" id="A8A9V8"/>
<dbReference type="GO" id="GO:0005886">
    <property type="term" value="C:plasma membrane"/>
    <property type="evidence" value="ECO:0007669"/>
    <property type="project" value="UniProtKB-SubCell"/>
</dbReference>
<organism evidence="8 9">
    <name type="scientific">Ignicoccus hospitalis (strain KIN4/I / DSM 18386 / JCM 14125)</name>
    <dbReference type="NCBI Taxonomy" id="453591"/>
    <lineage>
        <taxon>Archaea</taxon>
        <taxon>Thermoproteota</taxon>
        <taxon>Thermoprotei</taxon>
        <taxon>Desulfurococcales</taxon>
        <taxon>Desulfurococcaceae</taxon>
        <taxon>Ignicoccus</taxon>
    </lineage>
</organism>
<evidence type="ECO:0000256" key="2">
    <source>
        <dbReference type="ARBA" id="ARBA00008929"/>
    </source>
</evidence>
<comment type="similarity">
    <text evidence="2">Belongs to the NrfD family.</text>
</comment>
<protein>
    <submittedName>
        <fullName evidence="8">Polysulphide reductase, NrfD</fullName>
    </submittedName>
</protein>
<feature type="transmembrane region" description="Helical" evidence="7">
    <location>
        <begin position="129"/>
        <end position="147"/>
    </location>
</feature>
<comment type="subcellular location">
    <subcellularLocation>
        <location evidence="1">Cell membrane</location>
        <topology evidence="1">Multi-pass membrane protein</topology>
    </subcellularLocation>
</comment>
<keyword evidence="9" id="KW-1185">Reference proteome</keyword>
<dbReference type="InterPro" id="IPR005614">
    <property type="entry name" value="NrfD-like"/>
</dbReference>
<dbReference type="eggNOG" id="arCOG02025">
    <property type="taxonomic scope" value="Archaea"/>
</dbReference>
<dbReference type="PhylomeDB" id="A8A9V8"/>
<evidence type="ECO:0000313" key="9">
    <source>
        <dbReference type="Proteomes" id="UP000000262"/>
    </source>
</evidence>
<dbReference type="Pfam" id="PF03916">
    <property type="entry name" value="NrfD"/>
    <property type="match status" value="1"/>
</dbReference>
<keyword evidence="6 7" id="KW-0472">Membrane</keyword>
<feature type="transmembrane region" description="Helical" evidence="7">
    <location>
        <begin position="285"/>
        <end position="304"/>
    </location>
</feature>
<dbReference type="PANTHER" id="PTHR34856:SF2">
    <property type="entry name" value="PROTEIN NRFD"/>
    <property type="match status" value="1"/>
</dbReference>
<keyword evidence="5 7" id="KW-1133">Transmembrane helix</keyword>
<feature type="transmembrane region" description="Helical" evidence="7">
    <location>
        <begin position="441"/>
        <end position="459"/>
    </location>
</feature>
<dbReference type="GeneID" id="5562769"/>
<dbReference type="Gene3D" id="1.20.1630.10">
    <property type="entry name" value="Formate dehydrogenase/DMSO reductase domain"/>
    <property type="match status" value="1"/>
</dbReference>
<feature type="transmembrane region" description="Helical" evidence="7">
    <location>
        <begin position="27"/>
        <end position="47"/>
    </location>
</feature>
<dbReference type="PANTHER" id="PTHR34856">
    <property type="entry name" value="PROTEIN NRFD"/>
    <property type="match status" value="1"/>
</dbReference>
<feature type="transmembrane region" description="Helical" evidence="7">
    <location>
        <begin position="369"/>
        <end position="389"/>
    </location>
</feature>
<dbReference type="InterPro" id="IPR052049">
    <property type="entry name" value="Electron_transfer_protein"/>
</dbReference>
<accession>A8A9V8</accession>
<evidence type="ECO:0000256" key="1">
    <source>
        <dbReference type="ARBA" id="ARBA00004651"/>
    </source>
</evidence>
<gene>
    <name evidence="8" type="ordered locus">Igni_0528</name>
</gene>
<sequence>MSNPVVEFLVTIWYIIKHMFKGDWRGWTWIFAMAGLTAFGLGLWAGVQAGPAIYTQLVYHLGMDPKLLEQLGISEHRGGMVYTALDDWVAWGLYISFFVFWVGVAAAGVLFGVAAYVFRDKGFMRLAPLAEVQAVAALIVALLLVLVDVGRPIRTIQLLALPIVAQLQFPNPQSIFDYDFTVLNGYLVVNLIGILIAVHWYRRGPKYAPPKWLMYLFMLIAAPLAIGIHTVTGFISQPLTARPIWNAPLLAPRYVATALAAGPAMLLIVSVIAEKFYKKFKVPNYVYEKTLIAATAAMIVGLYFTLSEAQELFWYTTEPHKRAQAIGIFNFAVMPFCALMKPILKDFAVFFSGTNFNGCSWGYPGMEYLALMNFFWIVVGSLAVILTIFVPRLRKTRKGVVFLSALIILAVVGEKTLPIVIPGYTPDVLGKLAIYYPTPMEWALTVAAHAAGMMVYMLLARPVIRAVIAHYGEEEH</sequence>
<proteinExistence type="inferred from homology"/>
<dbReference type="Proteomes" id="UP000000262">
    <property type="component" value="Chromosome"/>
</dbReference>
<keyword evidence="4 7" id="KW-0812">Transmembrane</keyword>
<evidence type="ECO:0000256" key="3">
    <source>
        <dbReference type="ARBA" id="ARBA00022475"/>
    </source>
</evidence>
<dbReference type="RefSeq" id="WP_011998562.1">
    <property type="nucleotide sequence ID" value="NC_009776.1"/>
</dbReference>
<feature type="transmembrane region" description="Helical" evidence="7">
    <location>
        <begin position="213"/>
        <end position="235"/>
    </location>
</feature>
<evidence type="ECO:0000256" key="5">
    <source>
        <dbReference type="ARBA" id="ARBA00022989"/>
    </source>
</evidence>
<feature type="transmembrane region" description="Helical" evidence="7">
    <location>
        <begin position="401"/>
        <end position="421"/>
    </location>
</feature>
<evidence type="ECO:0000256" key="7">
    <source>
        <dbReference type="SAM" id="Phobius"/>
    </source>
</evidence>
<reference evidence="8 9" key="1">
    <citation type="journal article" date="2008" name="Genome Biol.">
        <title>A genomic analysis of the archaeal system Ignicoccus hospitalis-Nanoarchaeum equitans.</title>
        <authorList>
            <person name="Podar M."/>
            <person name="Anderson I."/>
            <person name="Makarova K.S."/>
            <person name="Elkins J.G."/>
            <person name="Ivanova N."/>
            <person name="Wall M.A."/>
            <person name="Lykidis A."/>
            <person name="Mavromatis K."/>
            <person name="Sun H."/>
            <person name="Hudson M.E."/>
            <person name="Chen W."/>
            <person name="Deciu C."/>
            <person name="Hutchison D."/>
            <person name="Eads J.R."/>
            <person name="Anderson A."/>
            <person name="Fernandes F."/>
            <person name="Szeto E."/>
            <person name="Lapidus A."/>
            <person name="Kyrpides N.C."/>
            <person name="Saier M.H.Jr."/>
            <person name="Richardson P.M."/>
            <person name="Rachel R."/>
            <person name="Huber H."/>
            <person name="Eisen J.A."/>
            <person name="Koonin E.V."/>
            <person name="Keller M."/>
            <person name="Stetter K.O."/>
        </authorList>
    </citation>
    <scope>NUCLEOTIDE SEQUENCE [LARGE SCALE GENOMIC DNA]</scope>
    <source>
        <strain evidence="9">KIN4/I / DSM 18386 / JCM 14125</strain>
    </source>
</reference>
<evidence type="ECO:0000256" key="6">
    <source>
        <dbReference type="ARBA" id="ARBA00023136"/>
    </source>
</evidence>
<feature type="transmembrane region" description="Helical" evidence="7">
    <location>
        <begin position="88"/>
        <end position="117"/>
    </location>
</feature>
<evidence type="ECO:0000256" key="4">
    <source>
        <dbReference type="ARBA" id="ARBA00022692"/>
    </source>
</evidence>
<feature type="transmembrane region" description="Helical" evidence="7">
    <location>
        <begin position="255"/>
        <end position="273"/>
    </location>
</feature>
<keyword evidence="3" id="KW-1003">Cell membrane</keyword>
<dbReference type="HOGENOM" id="CLU_045348_4_0_2"/>